<dbReference type="InterPro" id="IPR020476">
    <property type="entry name" value="Nudix_hydrolase"/>
</dbReference>
<sequence>MAIKTPYVAVDGIIKVFDENENFKGIVLIERKNPPYGLALPGGFVDVGESVEEALIREMKEETNLDVEIVKLFNVYSKPDRDPRFHTVSIVFLCKAYGQPIGKDDAKKADVYRLEEIPFEKLVFDHGKILKDFLNS</sequence>
<dbReference type="PROSITE" id="PS00893">
    <property type="entry name" value="NUDIX_BOX"/>
    <property type="match status" value="1"/>
</dbReference>
<proteinExistence type="inferred from homology"/>
<dbReference type="OrthoDB" id="9786141at2"/>
<dbReference type="Gene3D" id="3.90.79.10">
    <property type="entry name" value="Nucleoside Triphosphate Pyrophosphohydrolase"/>
    <property type="match status" value="1"/>
</dbReference>
<dbReference type="STRING" id="204536.SULAZ_0818"/>
<dbReference type="eggNOG" id="COG1051">
    <property type="taxonomic scope" value="Bacteria"/>
</dbReference>
<dbReference type="RefSeq" id="WP_012674157.1">
    <property type="nucleotide sequence ID" value="NC_012438.1"/>
</dbReference>
<gene>
    <name evidence="4" type="ordered locus">SULAZ_0818</name>
</gene>
<dbReference type="InterPro" id="IPR020084">
    <property type="entry name" value="NUDIX_hydrolase_CS"/>
</dbReference>
<dbReference type="Pfam" id="PF00293">
    <property type="entry name" value="NUDIX"/>
    <property type="match status" value="1"/>
</dbReference>
<evidence type="ECO:0000256" key="2">
    <source>
        <dbReference type="RuleBase" id="RU003476"/>
    </source>
</evidence>
<protein>
    <submittedName>
        <fullName evidence="4">Adp-ribose pyrophosphatase (Adp-ribose diphosphatase)(Adenosine diphosphoribose pyrophosphatase) (Adpr-ppase) (Adp-ribosephosphohydrolase)</fullName>
        <ecNumber evidence="4">3.6.1.13</ecNumber>
    </submittedName>
</protein>
<dbReference type="PANTHER" id="PTHR43736:SF1">
    <property type="entry name" value="DIHYDRONEOPTERIN TRIPHOSPHATE DIPHOSPHATASE"/>
    <property type="match status" value="1"/>
</dbReference>
<dbReference type="HOGENOM" id="CLU_037162_20_3_0"/>
<name>C1DUL0_SULAA</name>
<evidence type="ECO:0000313" key="4">
    <source>
        <dbReference type="EMBL" id="ACN98836.1"/>
    </source>
</evidence>
<dbReference type="InterPro" id="IPR000086">
    <property type="entry name" value="NUDIX_hydrolase_dom"/>
</dbReference>
<dbReference type="PRINTS" id="PR00502">
    <property type="entry name" value="NUDIXFAMILY"/>
</dbReference>
<dbReference type="AlphaFoldDB" id="C1DUL0"/>
<feature type="domain" description="Nudix hydrolase" evidence="3">
    <location>
        <begin position="6"/>
        <end position="135"/>
    </location>
</feature>
<dbReference type="EC" id="3.6.1.13" evidence="4"/>
<accession>C1DUL0</accession>
<dbReference type="PANTHER" id="PTHR43736">
    <property type="entry name" value="ADP-RIBOSE PYROPHOSPHATASE"/>
    <property type="match status" value="1"/>
</dbReference>
<dbReference type="EMBL" id="CP001229">
    <property type="protein sequence ID" value="ACN98836.1"/>
    <property type="molecule type" value="Genomic_DNA"/>
</dbReference>
<dbReference type="Proteomes" id="UP000001369">
    <property type="component" value="Chromosome"/>
</dbReference>
<dbReference type="PROSITE" id="PS51462">
    <property type="entry name" value="NUDIX"/>
    <property type="match status" value="1"/>
</dbReference>
<dbReference type="SUPFAM" id="SSF55811">
    <property type="entry name" value="Nudix"/>
    <property type="match status" value="1"/>
</dbReference>
<dbReference type="GO" id="GO:0047631">
    <property type="term" value="F:ADP-ribose diphosphatase activity"/>
    <property type="evidence" value="ECO:0007669"/>
    <property type="project" value="UniProtKB-EC"/>
</dbReference>
<evidence type="ECO:0000259" key="3">
    <source>
        <dbReference type="PROSITE" id="PS51462"/>
    </source>
</evidence>
<reference evidence="4 5" key="1">
    <citation type="journal article" date="2009" name="J. Bacteriol.">
        <title>Complete and draft genome sequences of six members of the Aquificales.</title>
        <authorList>
            <person name="Reysenbach A.L."/>
            <person name="Hamamura N."/>
            <person name="Podar M."/>
            <person name="Griffiths E."/>
            <person name="Ferreira S."/>
            <person name="Hochstein R."/>
            <person name="Heidelberg J."/>
            <person name="Johnson J."/>
            <person name="Mead D."/>
            <person name="Pohorille A."/>
            <person name="Sarmiento M."/>
            <person name="Schweighofer K."/>
            <person name="Seshadri R."/>
            <person name="Voytek M.A."/>
        </authorList>
    </citation>
    <scope>NUCLEOTIDE SEQUENCE [LARGE SCALE GENOMIC DNA]</scope>
    <source>
        <strain evidence="5">Az-Fu1 / DSM 15241 / OCM 825</strain>
    </source>
</reference>
<comment type="similarity">
    <text evidence="2">Belongs to the Nudix hydrolase family.</text>
</comment>
<dbReference type="InterPro" id="IPR015797">
    <property type="entry name" value="NUDIX_hydrolase-like_dom_sf"/>
</dbReference>
<evidence type="ECO:0000313" key="5">
    <source>
        <dbReference type="Proteomes" id="UP000001369"/>
    </source>
</evidence>
<keyword evidence="1 2" id="KW-0378">Hydrolase</keyword>
<keyword evidence="5" id="KW-1185">Reference proteome</keyword>
<dbReference type="CDD" id="cd18873">
    <property type="entry name" value="NUDIX_NadM_like"/>
    <property type="match status" value="1"/>
</dbReference>
<evidence type="ECO:0000256" key="1">
    <source>
        <dbReference type="ARBA" id="ARBA00022801"/>
    </source>
</evidence>
<dbReference type="KEGG" id="saf:SULAZ_0818"/>
<organism evidence="4 5">
    <name type="scientific">Sulfurihydrogenibium azorense (strain DSM 15241 / OCM 825 / Az-Fu1)</name>
    <dbReference type="NCBI Taxonomy" id="204536"/>
    <lineage>
        <taxon>Bacteria</taxon>
        <taxon>Pseudomonadati</taxon>
        <taxon>Aquificota</taxon>
        <taxon>Aquificia</taxon>
        <taxon>Aquificales</taxon>
        <taxon>Hydrogenothermaceae</taxon>
        <taxon>Sulfurihydrogenibium</taxon>
    </lineage>
</organism>